<dbReference type="InterPro" id="IPR000504">
    <property type="entry name" value="RRM_dom"/>
</dbReference>
<evidence type="ECO:0000259" key="4">
    <source>
        <dbReference type="PROSITE" id="PS50102"/>
    </source>
</evidence>
<feature type="compositionally biased region" description="Polar residues" evidence="3">
    <location>
        <begin position="467"/>
        <end position="481"/>
    </location>
</feature>
<dbReference type="Gene3D" id="3.30.70.330">
    <property type="match status" value="2"/>
</dbReference>
<proteinExistence type="predicted"/>
<dbReference type="Proteomes" id="UP001050691">
    <property type="component" value="Unassembled WGS sequence"/>
</dbReference>
<dbReference type="InterPro" id="IPR035979">
    <property type="entry name" value="RBD_domain_sf"/>
</dbReference>
<dbReference type="AlphaFoldDB" id="A0AAV5AK00"/>
<dbReference type="EMBL" id="BPWL01000008">
    <property type="protein sequence ID" value="GJJ13433.1"/>
    <property type="molecule type" value="Genomic_DNA"/>
</dbReference>
<feature type="compositionally biased region" description="Low complexity" evidence="3">
    <location>
        <begin position="412"/>
        <end position="440"/>
    </location>
</feature>
<gene>
    <name evidence="5" type="ORF">Clacol_007687</name>
</gene>
<sequence length="481" mass="54378">MLRDDHVSAYGILHIFSLRTALHEIKTNWKSFNVSQYETDSNEVRRRFEEHGEIKTFFDLISNRGMVFVTYYDLRAAERARERLQGSEISGRPIDVHYSLPRGDEQNQECDRDKNQGTLLVTLRNSISGQPIDDTEVRRKFQQFGDVKTVKHVGDRPDQRYVEMYDIRACEEAHDRLRHQGLQDGVMEIVFAWDVPDMPLPPGPLPPTKRTEPRDRYGDDDRPSPIPSSRGRGGGRGGRGGGPRGGGRDNFRDRDPRDREMDDWERGRRDDWERDRGRRYDDGPQYKGNRYDRDEYNAPNPDESRLEKAKKVQELLAALKQPSGGAQPSPPGLPASVPPPRMPPIPPPMPPSAAQSYYAPPPPTSSTLQQPPPFMPPNPYAYPPPPPPPPPAAHQQQQMPPPQQQMHSMASLPANILALLQQAQTQTQQNTSQIPQQQQQGPPPPLPYNLPPPAAQNSPAPGLPPAQYQQLLAFMSQQKRT</sequence>
<comment type="caution">
    <text evidence="5">The sequence shown here is derived from an EMBL/GenBank/DDBJ whole genome shotgun (WGS) entry which is preliminary data.</text>
</comment>
<feature type="compositionally biased region" description="Basic and acidic residues" evidence="3">
    <location>
        <begin position="246"/>
        <end position="313"/>
    </location>
</feature>
<feature type="compositionally biased region" description="Pro residues" evidence="3">
    <location>
        <begin position="441"/>
        <end position="454"/>
    </location>
</feature>
<keyword evidence="6" id="KW-1185">Reference proteome</keyword>
<evidence type="ECO:0000256" key="2">
    <source>
        <dbReference type="PROSITE-ProRule" id="PRU00176"/>
    </source>
</evidence>
<protein>
    <recommendedName>
        <fullName evidence="4">RRM domain-containing protein</fullName>
    </recommendedName>
</protein>
<feature type="region of interest" description="Disordered" evidence="3">
    <location>
        <begin position="198"/>
        <end position="481"/>
    </location>
</feature>
<feature type="compositionally biased region" description="Pro residues" evidence="3">
    <location>
        <begin position="198"/>
        <end position="207"/>
    </location>
</feature>
<evidence type="ECO:0000256" key="3">
    <source>
        <dbReference type="SAM" id="MobiDB-lite"/>
    </source>
</evidence>
<dbReference type="InterPro" id="IPR012677">
    <property type="entry name" value="Nucleotide-bd_a/b_plait_sf"/>
</dbReference>
<organism evidence="5 6">
    <name type="scientific">Clathrus columnatus</name>
    <dbReference type="NCBI Taxonomy" id="1419009"/>
    <lineage>
        <taxon>Eukaryota</taxon>
        <taxon>Fungi</taxon>
        <taxon>Dikarya</taxon>
        <taxon>Basidiomycota</taxon>
        <taxon>Agaricomycotina</taxon>
        <taxon>Agaricomycetes</taxon>
        <taxon>Phallomycetidae</taxon>
        <taxon>Phallales</taxon>
        <taxon>Clathraceae</taxon>
        <taxon>Clathrus</taxon>
    </lineage>
</organism>
<feature type="compositionally biased region" description="Gly residues" evidence="3">
    <location>
        <begin position="231"/>
        <end position="245"/>
    </location>
</feature>
<feature type="compositionally biased region" description="Pro residues" evidence="3">
    <location>
        <begin position="328"/>
        <end position="351"/>
    </location>
</feature>
<dbReference type="SUPFAM" id="SSF54928">
    <property type="entry name" value="RNA-binding domain, RBD"/>
    <property type="match status" value="2"/>
</dbReference>
<feature type="compositionally biased region" description="Basic and acidic residues" evidence="3">
    <location>
        <begin position="209"/>
        <end position="223"/>
    </location>
</feature>
<dbReference type="PROSITE" id="PS50102">
    <property type="entry name" value="RRM"/>
    <property type="match status" value="1"/>
</dbReference>
<dbReference type="GO" id="GO:0003723">
    <property type="term" value="F:RNA binding"/>
    <property type="evidence" value="ECO:0007669"/>
    <property type="project" value="UniProtKB-UniRule"/>
</dbReference>
<feature type="compositionally biased region" description="Pro residues" evidence="3">
    <location>
        <begin position="359"/>
        <end position="392"/>
    </location>
</feature>
<reference evidence="5" key="1">
    <citation type="submission" date="2021-10" db="EMBL/GenBank/DDBJ databases">
        <title>De novo Genome Assembly of Clathrus columnatus (Basidiomycota, Fungi) Using Illumina and Nanopore Sequence Data.</title>
        <authorList>
            <person name="Ogiso-Tanaka E."/>
            <person name="Itagaki H."/>
            <person name="Hosoya T."/>
            <person name="Hosaka K."/>
        </authorList>
    </citation>
    <scope>NUCLEOTIDE SEQUENCE</scope>
    <source>
        <strain evidence="5">MO-923</strain>
    </source>
</reference>
<dbReference type="PANTHER" id="PTHR23189">
    <property type="entry name" value="RNA RECOGNITION MOTIF-CONTAINING"/>
    <property type="match status" value="1"/>
</dbReference>
<keyword evidence="1 2" id="KW-0694">RNA-binding</keyword>
<dbReference type="CDD" id="cd12276">
    <property type="entry name" value="RRM2_MEI2_EAR1_like"/>
    <property type="match status" value="1"/>
</dbReference>
<name>A0AAV5AK00_9AGAM</name>
<feature type="domain" description="RRM" evidence="4">
    <location>
        <begin position="33"/>
        <end position="101"/>
    </location>
</feature>
<evidence type="ECO:0000313" key="5">
    <source>
        <dbReference type="EMBL" id="GJJ13433.1"/>
    </source>
</evidence>
<accession>A0AAV5AK00</accession>
<dbReference type="Pfam" id="PF00076">
    <property type="entry name" value="RRM_1"/>
    <property type="match status" value="1"/>
</dbReference>
<evidence type="ECO:0000313" key="6">
    <source>
        <dbReference type="Proteomes" id="UP001050691"/>
    </source>
</evidence>
<dbReference type="SMART" id="SM00360">
    <property type="entry name" value="RRM"/>
    <property type="match status" value="2"/>
</dbReference>
<evidence type="ECO:0000256" key="1">
    <source>
        <dbReference type="ARBA" id="ARBA00022884"/>
    </source>
</evidence>